<reference evidence="2" key="1">
    <citation type="journal article" date="2020" name="Stud. Mycol.">
        <title>101 Dothideomycetes genomes: a test case for predicting lifestyles and emergence of pathogens.</title>
        <authorList>
            <person name="Haridas S."/>
            <person name="Albert R."/>
            <person name="Binder M."/>
            <person name="Bloem J."/>
            <person name="Labutti K."/>
            <person name="Salamov A."/>
            <person name="Andreopoulos B."/>
            <person name="Baker S."/>
            <person name="Barry K."/>
            <person name="Bills G."/>
            <person name="Bluhm B."/>
            <person name="Cannon C."/>
            <person name="Castanera R."/>
            <person name="Culley D."/>
            <person name="Daum C."/>
            <person name="Ezra D."/>
            <person name="Gonzalez J."/>
            <person name="Henrissat B."/>
            <person name="Kuo A."/>
            <person name="Liang C."/>
            <person name="Lipzen A."/>
            <person name="Lutzoni F."/>
            <person name="Magnuson J."/>
            <person name="Mondo S."/>
            <person name="Nolan M."/>
            <person name="Ohm R."/>
            <person name="Pangilinan J."/>
            <person name="Park H.-J."/>
            <person name="Ramirez L."/>
            <person name="Alfaro M."/>
            <person name="Sun H."/>
            <person name="Tritt A."/>
            <person name="Yoshinaga Y."/>
            <person name="Zwiers L.-H."/>
            <person name="Turgeon B."/>
            <person name="Goodwin S."/>
            <person name="Spatafora J."/>
            <person name="Crous P."/>
            <person name="Grigoriev I."/>
        </authorList>
    </citation>
    <scope>NUCLEOTIDE SEQUENCE</scope>
    <source>
        <strain evidence="2">CBS 123094</strain>
    </source>
</reference>
<feature type="region of interest" description="Disordered" evidence="1">
    <location>
        <begin position="1"/>
        <end position="46"/>
    </location>
</feature>
<accession>A0A6A5WF68</accession>
<gene>
    <name evidence="2" type="ORF">P154DRAFT_576879</name>
</gene>
<proteinExistence type="predicted"/>
<feature type="compositionally biased region" description="Low complexity" evidence="1">
    <location>
        <begin position="9"/>
        <end position="18"/>
    </location>
</feature>
<protein>
    <submittedName>
        <fullName evidence="2">Uncharacterized protein</fullName>
    </submittedName>
</protein>
<feature type="region of interest" description="Disordered" evidence="1">
    <location>
        <begin position="61"/>
        <end position="119"/>
    </location>
</feature>
<dbReference type="EMBL" id="ML977595">
    <property type="protein sequence ID" value="KAF1999419.1"/>
    <property type="molecule type" value="Genomic_DNA"/>
</dbReference>
<keyword evidence="3" id="KW-1185">Reference proteome</keyword>
<evidence type="ECO:0000256" key="1">
    <source>
        <dbReference type="SAM" id="MobiDB-lite"/>
    </source>
</evidence>
<evidence type="ECO:0000313" key="2">
    <source>
        <dbReference type="EMBL" id="KAF1999419.1"/>
    </source>
</evidence>
<feature type="region of interest" description="Disordered" evidence="1">
    <location>
        <begin position="266"/>
        <end position="296"/>
    </location>
</feature>
<feature type="compositionally biased region" description="Low complexity" evidence="1">
    <location>
        <begin position="266"/>
        <end position="277"/>
    </location>
</feature>
<evidence type="ECO:0000313" key="3">
    <source>
        <dbReference type="Proteomes" id="UP000799779"/>
    </source>
</evidence>
<sequence length="296" mass="31216">MNKPRRCSRCVSSSESASGPQRSAAGPATVRRTWRAGSAASRVCEGGSSLDNRVFVGLKHGRDRVASERRRSQRGPRPMPGRRLPASPLQLHGSRLAEPASPEEERDSQKRSSHLSLPLHGQDLAALARTLQRTAGRAPWHGNGQQGPARDGPAMGCDGPAMGCDGPAMGLHGRAGRPLVFCCAWPPSTGAIIRAATRSHTLQIFTPSAQEPHDVCALRAAPLLSAVAYKDAAHARAELFLLLTSSRPAIAAPGRRRRPANVFASAVSSSSPPLACSRTDTPSPTAHCPLPADSRA</sequence>
<name>A0A6A5WF68_9PLEO</name>
<organism evidence="2 3">
    <name type="scientific">Amniculicola lignicola CBS 123094</name>
    <dbReference type="NCBI Taxonomy" id="1392246"/>
    <lineage>
        <taxon>Eukaryota</taxon>
        <taxon>Fungi</taxon>
        <taxon>Dikarya</taxon>
        <taxon>Ascomycota</taxon>
        <taxon>Pezizomycotina</taxon>
        <taxon>Dothideomycetes</taxon>
        <taxon>Pleosporomycetidae</taxon>
        <taxon>Pleosporales</taxon>
        <taxon>Amniculicolaceae</taxon>
        <taxon>Amniculicola</taxon>
    </lineage>
</organism>
<dbReference type="AlphaFoldDB" id="A0A6A5WF68"/>
<dbReference type="Proteomes" id="UP000799779">
    <property type="component" value="Unassembled WGS sequence"/>
</dbReference>